<evidence type="ECO:0000256" key="3">
    <source>
        <dbReference type="ARBA" id="ARBA00023015"/>
    </source>
</evidence>
<evidence type="ECO:0000256" key="5">
    <source>
        <dbReference type="ARBA" id="ARBA00023163"/>
    </source>
</evidence>
<evidence type="ECO:0000259" key="9">
    <source>
        <dbReference type="PROSITE" id="PS51294"/>
    </source>
</evidence>
<keyword evidence="6" id="KW-0539">Nucleus</keyword>
<dbReference type="SMART" id="SM00717">
    <property type="entry name" value="SANT"/>
    <property type="match status" value="2"/>
</dbReference>
<feature type="region of interest" description="Disordered" evidence="7">
    <location>
        <begin position="114"/>
        <end position="155"/>
    </location>
</feature>
<dbReference type="OrthoDB" id="2143914at2759"/>
<dbReference type="EMBL" id="JAKOGI010000004">
    <property type="protein sequence ID" value="KAJ8452452.1"/>
    <property type="molecule type" value="Genomic_DNA"/>
</dbReference>
<keyword evidence="3" id="KW-0805">Transcription regulation</keyword>
<evidence type="ECO:0000313" key="11">
    <source>
        <dbReference type="Proteomes" id="UP001153076"/>
    </source>
</evidence>
<evidence type="ECO:0000256" key="6">
    <source>
        <dbReference type="ARBA" id="ARBA00023242"/>
    </source>
</evidence>
<dbReference type="CDD" id="cd00167">
    <property type="entry name" value="SANT"/>
    <property type="match status" value="2"/>
</dbReference>
<evidence type="ECO:0000256" key="1">
    <source>
        <dbReference type="ARBA" id="ARBA00004123"/>
    </source>
</evidence>
<feature type="compositionally biased region" description="Basic and acidic residues" evidence="7">
    <location>
        <begin position="130"/>
        <end position="139"/>
    </location>
</feature>
<evidence type="ECO:0000256" key="2">
    <source>
        <dbReference type="ARBA" id="ARBA00022737"/>
    </source>
</evidence>
<dbReference type="GO" id="GO:0005634">
    <property type="term" value="C:nucleus"/>
    <property type="evidence" value="ECO:0007669"/>
    <property type="project" value="UniProtKB-SubCell"/>
</dbReference>
<dbReference type="PROSITE" id="PS51294">
    <property type="entry name" value="HTH_MYB"/>
    <property type="match status" value="2"/>
</dbReference>
<feature type="compositionally biased region" description="Basic residues" evidence="7">
    <location>
        <begin position="114"/>
        <end position="129"/>
    </location>
</feature>
<dbReference type="InterPro" id="IPR017930">
    <property type="entry name" value="Myb_dom"/>
</dbReference>
<feature type="domain" description="Myb-like" evidence="8">
    <location>
        <begin position="62"/>
        <end position="112"/>
    </location>
</feature>
<dbReference type="Pfam" id="PF00249">
    <property type="entry name" value="Myb_DNA-binding"/>
    <property type="match status" value="2"/>
</dbReference>
<keyword evidence="5" id="KW-0804">Transcription</keyword>
<dbReference type="PANTHER" id="PTHR10641:SF1377">
    <property type="entry name" value="MYB-RELATED PROTEIN MYB4-LIKE"/>
    <property type="match status" value="1"/>
</dbReference>
<evidence type="ECO:0000259" key="8">
    <source>
        <dbReference type="PROSITE" id="PS50090"/>
    </source>
</evidence>
<dbReference type="PROSITE" id="PS50090">
    <property type="entry name" value="MYB_LIKE"/>
    <property type="match status" value="2"/>
</dbReference>
<evidence type="ECO:0000256" key="4">
    <source>
        <dbReference type="ARBA" id="ARBA00023125"/>
    </source>
</evidence>
<dbReference type="AlphaFoldDB" id="A0A9Q1KZ67"/>
<evidence type="ECO:0000313" key="10">
    <source>
        <dbReference type="EMBL" id="KAJ8452452.1"/>
    </source>
</evidence>
<comment type="subcellular location">
    <subcellularLocation>
        <location evidence="1">Nucleus</location>
    </subcellularLocation>
</comment>
<dbReference type="FunFam" id="1.10.10.60:FF:000015">
    <property type="entry name" value="Transcription factor RAX3"/>
    <property type="match status" value="1"/>
</dbReference>
<dbReference type="InterPro" id="IPR015495">
    <property type="entry name" value="Myb_TF_plants"/>
</dbReference>
<name>A0A9Q1KZ67_9CARY</name>
<keyword evidence="2" id="KW-0677">Repeat</keyword>
<dbReference type="SUPFAM" id="SSF46689">
    <property type="entry name" value="Homeodomain-like"/>
    <property type="match status" value="1"/>
</dbReference>
<dbReference type="InterPro" id="IPR009057">
    <property type="entry name" value="Homeodomain-like_sf"/>
</dbReference>
<comment type="caution">
    <text evidence="10">The sequence shown here is derived from an EMBL/GenBank/DDBJ whole genome shotgun (WGS) entry which is preliminary data.</text>
</comment>
<keyword evidence="4" id="KW-0238">DNA-binding</keyword>
<feature type="compositionally biased region" description="Polar residues" evidence="7">
    <location>
        <begin position="140"/>
        <end position="155"/>
    </location>
</feature>
<proteinExistence type="predicted"/>
<accession>A0A9Q1KZ67</accession>
<sequence>MVRTPYVDKNGLKKGAWSPEEDDKLRAYIQRYGHWNWRELPKYAGLARCGKSCRLRWMNYLRPNVKHGNYSKEEEDLIIKLHEQLGNRWSKIAAKLPGRTDNEIKNHWHTHLKKRIQQHQMKNKKGRNRKSIEKCKSQEAKQSNTSMDNNGSISHPSVQILESCPICPSSPQPSSSTIELSTSNSNINNSGLSPDMGLSSGSSNCLFEDGSTNSWDKLADLVDGNFWTDPFVVDDQNYQGHEISFDENFWTAPFTLENNYQHHESDLSLNFLGASVSSPHMTYLGDTDFSYLLAEGASNATQADGNVTCDR</sequence>
<feature type="domain" description="HTH myb-type" evidence="9">
    <location>
        <begin position="9"/>
        <end position="61"/>
    </location>
</feature>
<dbReference type="GO" id="GO:0003677">
    <property type="term" value="F:DNA binding"/>
    <property type="evidence" value="ECO:0007669"/>
    <property type="project" value="UniProtKB-KW"/>
</dbReference>
<dbReference type="InterPro" id="IPR001005">
    <property type="entry name" value="SANT/Myb"/>
</dbReference>
<gene>
    <name evidence="10" type="ORF">Cgig2_000041</name>
</gene>
<keyword evidence="11" id="KW-1185">Reference proteome</keyword>
<feature type="domain" description="HTH myb-type" evidence="9">
    <location>
        <begin position="62"/>
        <end position="116"/>
    </location>
</feature>
<reference evidence="10" key="1">
    <citation type="submission" date="2022-04" db="EMBL/GenBank/DDBJ databases">
        <title>Carnegiea gigantea Genome sequencing and assembly v2.</title>
        <authorList>
            <person name="Copetti D."/>
            <person name="Sanderson M.J."/>
            <person name="Burquez A."/>
            <person name="Wojciechowski M.F."/>
        </authorList>
    </citation>
    <scope>NUCLEOTIDE SEQUENCE</scope>
    <source>
        <strain evidence="10">SGP5-SGP5p</strain>
        <tissue evidence="10">Aerial part</tissue>
    </source>
</reference>
<protein>
    <submittedName>
        <fullName evidence="10">Uncharacterized protein</fullName>
    </submittedName>
</protein>
<evidence type="ECO:0000256" key="7">
    <source>
        <dbReference type="SAM" id="MobiDB-lite"/>
    </source>
</evidence>
<dbReference type="Proteomes" id="UP001153076">
    <property type="component" value="Unassembled WGS sequence"/>
</dbReference>
<dbReference type="Gene3D" id="1.10.10.60">
    <property type="entry name" value="Homeodomain-like"/>
    <property type="match status" value="2"/>
</dbReference>
<feature type="domain" description="Myb-like" evidence="8">
    <location>
        <begin position="9"/>
        <end position="61"/>
    </location>
</feature>
<organism evidence="10 11">
    <name type="scientific">Carnegiea gigantea</name>
    <dbReference type="NCBI Taxonomy" id="171969"/>
    <lineage>
        <taxon>Eukaryota</taxon>
        <taxon>Viridiplantae</taxon>
        <taxon>Streptophyta</taxon>
        <taxon>Embryophyta</taxon>
        <taxon>Tracheophyta</taxon>
        <taxon>Spermatophyta</taxon>
        <taxon>Magnoliopsida</taxon>
        <taxon>eudicotyledons</taxon>
        <taxon>Gunneridae</taxon>
        <taxon>Pentapetalae</taxon>
        <taxon>Caryophyllales</taxon>
        <taxon>Cactineae</taxon>
        <taxon>Cactaceae</taxon>
        <taxon>Cactoideae</taxon>
        <taxon>Echinocereeae</taxon>
        <taxon>Carnegiea</taxon>
    </lineage>
</organism>
<dbReference type="PANTHER" id="PTHR10641">
    <property type="entry name" value="MYB FAMILY TRANSCRIPTION FACTOR"/>
    <property type="match status" value="1"/>
</dbReference>